<organism evidence="1 2">
    <name type="scientific">Coniosporium uncinatum</name>
    <dbReference type="NCBI Taxonomy" id="93489"/>
    <lineage>
        <taxon>Eukaryota</taxon>
        <taxon>Fungi</taxon>
        <taxon>Dikarya</taxon>
        <taxon>Ascomycota</taxon>
        <taxon>Pezizomycotina</taxon>
        <taxon>Dothideomycetes</taxon>
        <taxon>Dothideomycetes incertae sedis</taxon>
        <taxon>Coniosporium</taxon>
    </lineage>
</organism>
<dbReference type="Proteomes" id="UP001186974">
    <property type="component" value="Unassembled WGS sequence"/>
</dbReference>
<keyword evidence="2" id="KW-1185">Reference proteome</keyword>
<accession>A0ACC3DP89</accession>
<protein>
    <submittedName>
        <fullName evidence="1">Uncharacterized protein</fullName>
    </submittedName>
</protein>
<evidence type="ECO:0000313" key="2">
    <source>
        <dbReference type="Proteomes" id="UP001186974"/>
    </source>
</evidence>
<comment type="caution">
    <text evidence="1">The sequence shown here is derived from an EMBL/GenBank/DDBJ whole genome shotgun (WGS) entry which is preliminary data.</text>
</comment>
<gene>
    <name evidence="1" type="ORF">LTS18_007580</name>
</gene>
<sequence>DQVWEPKQLANGKWECNHTCKNKETCKHLCCREGVEKPHRPKGKPVGSTPPEAKKGSRKTKTQPHASTTQKGQKKVNDWATPKKSIKDVNAWDIEQIDLSQQQDRDNYLAQAPHQVKKLDRLHTAVQRPVSKAATSFAQKKPAYSYATGEQPSLSFLSRDDERKSPISDYGDSADLRDLPSPSTLTGDKLTATMKPLQPFEHYPKPDHPDTDTLEQNYGDTDSLMEDAMIGLADSQDLRSGEASGERDFTTARAVYEEQEGPLADVLPSTTSLPGPPQDDAPRIDSVEERSLFLNSTSSSAAGPAALQYEPTAGLKRSHVRADVLSATQPPSKKAKYTAASFGQESLPDSAAEEEVRPMGGSPELMPEDHEGIEDWILKEFGGCVEIVEQERKGKPLLMYGG</sequence>
<dbReference type="EMBL" id="JAWDJW010001919">
    <property type="protein sequence ID" value="KAK3078409.1"/>
    <property type="molecule type" value="Genomic_DNA"/>
</dbReference>
<reference evidence="1" key="1">
    <citation type="submission" date="2024-09" db="EMBL/GenBank/DDBJ databases">
        <title>Black Yeasts Isolated from many extreme environments.</title>
        <authorList>
            <person name="Coleine C."/>
            <person name="Stajich J.E."/>
            <person name="Selbmann L."/>
        </authorList>
    </citation>
    <scope>NUCLEOTIDE SEQUENCE</scope>
    <source>
        <strain evidence="1">CCFEE 5737</strain>
    </source>
</reference>
<name>A0ACC3DP89_9PEZI</name>
<proteinExistence type="predicted"/>
<evidence type="ECO:0000313" key="1">
    <source>
        <dbReference type="EMBL" id="KAK3078409.1"/>
    </source>
</evidence>
<feature type="non-terminal residue" evidence="1">
    <location>
        <position position="1"/>
    </location>
</feature>